<dbReference type="Proteomes" id="UP000295765">
    <property type="component" value="Unassembled WGS sequence"/>
</dbReference>
<keyword evidence="2" id="KW-1185">Reference proteome</keyword>
<gene>
    <name evidence="1" type="ORF">EV699_114145</name>
</gene>
<name>A0A4R2LCC8_9GAMM</name>
<dbReference type="AlphaFoldDB" id="A0A4R2LCC8"/>
<sequence>MRHPQLNDSAQALHAAAHDLGVRPSRIGDVDTEQAVALLVERGERLVELAEVRRDGAGGVGRWG</sequence>
<proteinExistence type="predicted"/>
<reference evidence="1 2" key="1">
    <citation type="submission" date="2019-03" db="EMBL/GenBank/DDBJ databases">
        <title>Genomic Encyclopedia of Type Strains, Phase IV (KMG-IV): sequencing the most valuable type-strain genomes for metagenomic binning, comparative biology and taxonomic classification.</title>
        <authorList>
            <person name="Goeker M."/>
        </authorList>
    </citation>
    <scope>NUCLEOTIDE SEQUENCE [LARGE SCALE GENOMIC DNA]</scope>
    <source>
        <strain evidence="1 2">DSM 25287</strain>
    </source>
</reference>
<evidence type="ECO:0000313" key="2">
    <source>
        <dbReference type="Proteomes" id="UP000295765"/>
    </source>
</evidence>
<evidence type="ECO:0000313" key="1">
    <source>
        <dbReference type="EMBL" id="TCO80498.1"/>
    </source>
</evidence>
<organism evidence="1 2">
    <name type="scientific">Plasticicumulans lactativorans</name>
    <dbReference type="NCBI Taxonomy" id="1133106"/>
    <lineage>
        <taxon>Bacteria</taxon>
        <taxon>Pseudomonadati</taxon>
        <taxon>Pseudomonadota</taxon>
        <taxon>Gammaproteobacteria</taxon>
        <taxon>Candidatus Competibacteraceae</taxon>
        <taxon>Plasticicumulans</taxon>
    </lineage>
</organism>
<dbReference type="EMBL" id="SLWY01000014">
    <property type="protein sequence ID" value="TCO80498.1"/>
    <property type="molecule type" value="Genomic_DNA"/>
</dbReference>
<accession>A0A4R2LCC8</accession>
<comment type="caution">
    <text evidence="1">The sequence shown here is derived from an EMBL/GenBank/DDBJ whole genome shotgun (WGS) entry which is preliminary data.</text>
</comment>
<dbReference type="RefSeq" id="WP_132543668.1">
    <property type="nucleotide sequence ID" value="NZ_SLWY01000014.1"/>
</dbReference>
<protein>
    <submittedName>
        <fullName evidence="1">Uncharacterized protein</fullName>
    </submittedName>
</protein>